<feature type="compositionally biased region" description="Low complexity" evidence="1">
    <location>
        <begin position="111"/>
        <end position="129"/>
    </location>
</feature>
<comment type="caution">
    <text evidence="4">The sequence shown here is derived from an EMBL/GenBank/DDBJ whole genome shotgun (WGS) entry which is preliminary data.</text>
</comment>
<dbReference type="Proteomes" id="UP000316594">
    <property type="component" value="Unassembled WGS sequence"/>
</dbReference>
<dbReference type="Pfam" id="PF13240">
    <property type="entry name" value="Zn_Ribbon_1"/>
    <property type="match status" value="1"/>
</dbReference>
<evidence type="ECO:0000259" key="3">
    <source>
        <dbReference type="Pfam" id="PF13240"/>
    </source>
</evidence>
<accession>A0AB38PDG7</accession>
<gene>
    <name evidence="4" type="ORF">FNL11_06815</name>
</gene>
<feature type="domain" description="Zinc-ribbon" evidence="3">
    <location>
        <begin position="3"/>
        <end position="25"/>
    </location>
</feature>
<sequence length="338" mass="38037">MRYCTNCGHKINDNQSFCNNCGTKLHESQSNTQSNQQGNQQSNQPNNQYSNHNRIARDKEVNDRYTYHYQDNDHHKSSGFGKVLLAILIVAILSLLLYGLYFAYNQFTGHNSSNDTTQSQSSDTSDSSSEGAQIDIFSDEFDQAYTKSPSTDGYAEIYNGMSRSGVETRYGQSNGTVYLQGSTYEKYGDIAVLYDEHDDVSQVIVTPSNITEDDYIEHYGEPDDREGNTLIYDTYKDNDFSVLVTIKDGMVLAIENVDQLPSNNSDDSDSDEVASTSEARAIANDVLDSSDWIHSVDEGEFSYRVNYGKENEDKAHRAIIVEKSDGSTSEWDGEEWDY</sequence>
<keyword evidence="2" id="KW-1133">Transmembrane helix</keyword>
<reference evidence="4 5" key="1">
    <citation type="submission" date="2019-07" db="EMBL/GenBank/DDBJ databases">
        <title>Genome Sequencing and Assembly of Staphylococcus haemolyticus SDA2.</title>
        <authorList>
            <person name="Emmons C.B."/>
            <person name="Park C."/>
            <person name="Sevigny J.L."/>
            <person name="Andam C."/>
        </authorList>
    </citation>
    <scope>NUCLEOTIDE SEQUENCE [LARGE SCALE GENOMIC DNA]</scope>
    <source>
        <strain evidence="4 5">SDA2</strain>
    </source>
</reference>
<evidence type="ECO:0000256" key="1">
    <source>
        <dbReference type="SAM" id="MobiDB-lite"/>
    </source>
</evidence>
<keyword evidence="2" id="KW-0472">Membrane</keyword>
<feature type="region of interest" description="Disordered" evidence="1">
    <location>
        <begin position="28"/>
        <end position="51"/>
    </location>
</feature>
<evidence type="ECO:0000313" key="5">
    <source>
        <dbReference type="Proteomes" id="UP000316594"/>
    </source>
</evidence>
<keyword evidence="2" id="KW-0812">Transmembrane</keyword>
<protein>
    <submittedName>
        <fullName evidence="4">Zinc ribbon domain-containing protein</fullName>
    </submittedName>
</protein>
<organism evidence="4 5">
    <name type="scientific">Staphylococcus haemolyticus</name>
    <dbReference type="NCBI Taxonomy" id="1283"/>
    <lineage>
        <taxon>Bacteria</taxon>
        <taxon>Bacillati</taxon>
        <taxon>Bacillota</taxon>
        <taxon>Bacilli</taxon>
        <taxon>Bacillales</taxon>
        <taxon>Staphylococcaceae</taxon>
        <taxon>Staphylococcus</taxon>
    </lineage>
</organism>
<evidence type="ECO:0000256" key="2">
    <source>
        <dbReference type="SAM" id="Phobius"/>
    </source>
</evidence>
<evidence type="ECO:0000313" key="4">
    <source>
        <dbReference type="EMBL" id="TRL77357.1"/>
    </source>
</evidence>
<proteinExistence type="predicted"/>
<dbReference type="InterPro" id="IPR026870">
    <property type="entry name" value="Zinc_ribbon_dom"/>
</dbReference>
<feature type="transmembrane region" description="Helical" evidence="2">
    <location>
        <begin position="83"/>
        <end position="104"/>
    </location>
</feature>
<name>A0AB38PDG7_STAHA</name>
<dbReference type="AlphaFoldDB" id="A0AB38PDG7"/>
<dbReference type="EMBL" id="VJMP01000005">
    <property type="protein sequence ID" value="TRL77357.1"/>
    <property type="molecule type" value="Genomic_DNA"/>
</dbReference>
<feature type="region of interest" description="Disordered" evidence="1">
    <location>
        <begin position="111"/>
        <end position="130"/>
    </location>
</feature>
<dbReference type="RefSeq" id="WP_107614411.1">
    <property type="nucleotide sequence ID" value="NZ_JAHCOB010000014.1"/>
</dbReference>